<dbReference type="AlphaFoldDB" id="A0AA38TTQ6"/>
<protein>
    <recommendedName>
        <fullName evidence="1">Reverse transcriptase zinc-binding domain-containing protein</fullName>
    </recommendedName>
</protein>
<dbReference type="PANTHER" id="PTHR33116">
    <property type="entry name" value="REVERSE TRANSCRIPTASE ZINC-BINDING DOMAIN-CONTAINING PROTEIN-RELATED-RELATED"/>
    <property type="match status" value="1"/>
</dbReference>
<name>A0AA38TTQ6_9ASTR</name>
<dbReference type="EMBL" id="JARYMX010000003">
    <property type="protein sequence ID" value="KAJ9557412.1"/>
    <property type="molecule type" value="Genomic_DNA"/>
</dbReference>
<evidence type="ECO:0000313" key="2">
    <source>
        <dbReference type="EMBL" id="KAJ9557412.1"/>
    </source>
</evidence>
<sequence length="448" mass="51006">MGVVFPYVELASLATEVGCKEGKLPFRYLGFPIGANMSIKENWKPLYEKFDKKLSSWKQKTLSKGGRLSLCKAVLGSLGVYILSLFKAPKGVVKDLEKRRRTFFWGSNNGAQKVSWVAWDKVVNSKENGGLGIGSIRAQNLALLTKWWWRLLGLCARHPNSQQRFHSEGDALWKKVIVALHGPTGTLGDVRRGSSRAGTWANIANLQKDLNLYNLHLDSLIQRPFNSGVNVNFWQDTWVDSGPLAQKFPRLAALDVNVNCSFAERTIRSENGVTFRGVWRRLIRNERERSEIETGWPEDDVEQVRICNWRARIDGLPTKENMLKRNLPTDDDMCVLCSEARESCDHVLVACQKAIEVRNKLNEWRELLPGSCSTLENLYDGLINGATFALERSLKEITYQAYVWAMWNGRNEALFNNKTFNSIGTALSIQSFVKWWCKVRRRDVSSLD</sequence>
<reference evidence="2" key="1">
    <citation type="submission" date="2023-03" db="EMBL/GenBank/DDBJ databases">
        <title>Chromosome-scale reference genome and RAD-based genetic map of yellow starthistle (Centaurea solstitialis) reveal putative structural variation and QTLs associated with invader traits.</title>
        <authorList>
            <person name="Reatini B."/>
            <person name="Cang F.A."/>
            <person name="Jiang Q."/>
            <person name="Mckibben M.T.W."/>
            <person name="Barker M.S."/>
            <person name="Rieseberg L.H."/>
            <person name="Dlugosch K.M."/>
        </authorList>
    </citation>
    <scope>NUCLEOTIDE SEQUENCE</scope>
    <source>
        <strain evidence="2">CAN-66</strain>
        <tissue evidence="2">Leaf</tissue>
    </source>
</reference>
<gene>
    <name evidence="2" type="ORF">OSB04_012026</name>
</gene>
<dbReference type="PANTHER" id="PTHR33116:SF78">
    <property type="entry name" value="OS12G0587133 PROTEIN"/>
    <property type="match status" value="1"/>
</dbReference>
<dbReference type="InterPro" id="IPR026960">
    <property type="entry name" value="RVT-Znf"/>
</dbReference>
<accession>A0AA38TTQ6</accession>
<dbReference type="Pfam" id="PF13966">
    <property type="entry name" value="zf-RVT"/>
    <property type="match status" value="1"/>
</dbReference>
<evidence type="ECO:0000313" key="3">
    <source>
        <dbReference type="Proteomes" id="UP001172457"/>
    </source>
</evidence>
<dbReference type="Proteomes" id="UP001172457">
    <property type="component" value="Chromosome 3"/>
</dbReference>
<organism evidence="2 3">
    <name type="scientific">Centaurea solstitialis</name>
    <name type="common">yellow star-thistle</name>
    <dbReference type="NCBI Taxonomy" id="347529"/>
    <lineage>
        <taxon>Eukaryota</taxon>
        <taxon>Viridiplantae</taxon>
        <taxon>Streptophyta</taxon>
        <taxon>Embryophyta</taxon>
        <taxon>Tracheophyta</taxon>
        <taxon>Spermatophyta</taxon>
        <taxon>Magnoliopsida</taxon>
        <taxon>eudicotyledons</taxon>
        <taxon>Gunneridae</taxon>
        <taxon>Pentapetalae</taxon>
        <taxon>asterids</taxon>
        <taxon>campanulids</taxon>
        <taxon>Asterales</taxon>
        <taxon>Asteraceae</taxon>
        <taxon>Carduoideae</taxon>
        <taxon>Cardueae</taxon>
        <taxon>Centaureinae</taxon>
        <taxon>Centaurea</taxon>
    </lineage>
</organism>
<comment type="caution">
    <text evidence="2">The sequence shown here is derived from an EMBL/GenBank/DDBJ whole genome shotgun (WGS) entry which is preliminary data.</text>
</comment>
<keyword evidence="3" id="KW-1185">Reference proteome</keyword>
<proteinExistence type="predicted"/>
<feature type="domain" description="Reverse transcriptase zinc-binding" evidence="1">
    <location>
        <begin position="277"/>
        <end position="356"/>
    </location>
</feature>
<evidence type="ECO:0000259" key="1">
    <source>
        <dbReference type="Pfam" id="PF13966"/>
    </source>
</evidence>